<evidence type="ECO:0000313" key="3">
    <source>
        <dbReference type="Proteomes" id="UP001305002"/>
    </source>
</evidence>
<dbReference type="EMBL" id="CP137525">
    <property type="protein sequence ID" value="WOT40713.1"/>
    <property type="molecule type" value="Genomic_DNA"/>
</dbReference>
<gene>
    <name evidence="2" type="ORF">R5U08_42270</name>
</gene>
<organism evidence="2 3">
    <name type="scientific">Streptomyces coeruleorubidus</name>
    <dbReference type="NCBI Taxonomy" id="116188"/>
    <lineage>
        <taxon>Bacteria</taxon>
        <taxon>Bacillati</taxon>
        <taxon>Actinomycetota</taxon>
        <taxon>Actinomycetes</taxon>
        <taxon>Kitasatosporales</taxon>
        <taxon>Streptomycetaceae</taxon>
        <taxon>Streptomyces</taxon>
    </lineage>
</organism>
<dbReference type="Proteomes" id="UP001305002">
    <property type="component" value="Plasmid unnamed"/>
</dbReference>
<dbReference type="RefSeq" id="WP_317928379.1">
    <property type="nucleotide sequence ID" value="NZ_CP137525.1"/>
</dbReference>
<reference evidence="2 3" key="1">
    <citation type="journal article" date="2021" name="J. Microbiol. Biotechnol.">
        <title>An Efficient Markerless Deletion System Suitable for the Industrial Strains of Streptomyces.</title>
        <authorList>
            <person name="Dong J."/>
            <person name="Wei J."/>
            <person name="Li H."/>
            <person name="Zhao S."/>
            <person name="Guan W."/>
        </authorList>
    </citation>
    <scope>NUCLEOTIDE SEQUENCE [LARGE SCALE GENOMIC DNA]</scope>
    <source>
        <strain evidence="2 3">CICC 11043</strain>
    </source>
</reference>
<evidence type="ECO:0008006" key="4">
    <source>
        <dbReference type="Google" id="ProtNLM"/>
    </source>
</evidence>
<evidence type="ECO:0000313" key="2">
    <source>
        <dbReference type="EMBL" id="WOT40713.1"/>
    </source>
</evidence>
<feature type="region of interest" description="Disordered" evidence="1">
    <location>
        <begin position="180"/>
        <end position="202"/>
    </location>
</feature>
<keyword evidence="2" id="KW-0614">Plasmid</keyword>
<reference evidence="2 3" key="2">
    <citation type="journal article" date="2024" name="Microb. Biotechnol.">
        <title>The involvement of multiple ABC transporters in daunorubicin efflux in Streptomyces coeruleorubidus.</title>
        <authorList>
            <person name="Dong J."/>
            <person name="Ning J."/>
            <person name="Tian Y."/>
            <person name="Li H."/>
            <person name="Chen H."/>
            <person name="Guan W."/>
        </authorList>
    </citation>
    <scope>NUCLEOTIDE SEQUENCE [LARGE SCALE GENOMIC DNA]</scope>
    <source>
        <strain evidence="2 3">CICC 11043</strain>
    </source>
</reference>
<name>A0ABZ0KRY0_STRC4</name>
<proteinExistence type="predicted"/>
<geneLocation type="plasmid" evidence="2 3">
    <name>unnamed</name>
</geneLocation>
<evidence type="ECO:0000256" key="1">
    <source>
        <dbReference type="SAM" id="MobiDB-lite"/>
    </source>
</evidence>
<accession>A0ABZ0KRY0</accession>
<keyword evidence="3" id="KW-1185">Reference proteome</keyword>
<sequence>MELLSKRMGCVAHGATYDAEPVTADLVLPDSPRWREAAGTALLGTWCNPLWETGELDATALSALRTEARTVHRQLMPVWRQRTRHGRVLSLDAALGGFSLYDLVAADVRFLSHTAGDVFEDERLNMVLRGLNETERQVVFAYAEGEGTTWMEAATVAGADEPEMFGERVRRKTKRLAKEQARRARERREFISLAPHGREQHR</sequence>
<protein>
    <recommendedName>
        <fullName evidence="4">Sigma-70 family RNA polymerase sigma factor</fullName>
    </recommendedName>
</protein>